<gene>
    <name evidence="9" type="ORF">JT362_33455</name>
</gene>
<accession>A0ABT2JJG3</accession>
<feature type="transmembrane region" description="Helical" evidence="7">
    <location>
        <begin position="288"/>
        <end position="308"/>
    </location>
</feature>
<evidence type="ECO:0000256" key="7">
    <source>
        <dbReference type="SAM" id="Phobius"/>
    </source>
</evidence>
<feature type="transmembrane region" description="Helical" evidence="7">
    <location>
        <begin position="320"/>
        <end position="341"/>
    </location>
</feature>
<proteinExistence type="predicted"/>
<evidence type="ECO:0000256" key="2">
    <source>
        <dbReference type="ARBA" id="ARBA00022448"/>
    </source>
</evidence>
<comment type="caution">
    <text evidence="9">The sequence shown here is derived from an EMBL/GenBank/DDBJ whole genome shotgun (WGS) entry which is preliminary data.</text>
</comment>
<keyword evidence="3" id="KW-1003">Cell membrane</keyword>
<keyword evidence="10" id="KW-1185">Reference proteome</keyword>
<evidence type="ECO:0000256" key="6">
    <source>
        <dbReference type="ARBA" id="ARBA00023136"/>
    </source>
</evidence>
<feature type="transmembrane region" description="Helical" evidence="7">
    <location>
        <begin position="157"/>
        <end position="179"/>
    </location>
</feature>
<dbReference type="InterPro" id="IPR020846">
    <property type="entry name" value="MFS_dom"/>
</dbReference>
<comment type="subcellular location">
    <subcellularLocation>
        <location evidence="1">Cell membrane</location>
        <topology evidence="1">Multi-pass membrane protein</topology>
    </subcellularLocation>
</comment>
<name>A0ABT2JJG3_9PSEU</name>
<dbReference type="SUPFAM" id="SSF103473">
    <property type="entry name" value="MFS general substrate transporter"/>
    <property type="match status" value="1"/>
</dbReference>
<evidence type="ECO:0000256" key="3">
    <source>
        <dbReference type="ARBA" id="ARBA00022475"/>
    </source>
</evidence>
<dbReference type="InterPro" id="IPR011701">
    <property type="entry name" value="MFS"/>
</dbReference>
<evidence type="ECO:0000259" key="8">
    <source>
        <dbReference type="PROSITE" id="PS50850"/>
    </source>
</evidence>
<protein>
    <submittedName>
        <fullName evidence="9">MFS transporter</fullName>
    </submittedName>
</protein>
<feature type="domain" description="Major facilitator superfamily (MFS) profile" evidence="8">
    <location>
        <begin position="1"/>
        <end position="456"/>
    </location>
</feature>
<feature type="transmembrane region" description="Helical" evidence="7">
    <location>
        <begin position="429"/>
        <end position="453"/>
    </location>
</feature>
<dbReference type="PROSITE" id="PS50850">
    <property type="entry name" value="MFS"/>
    <property type="match status" value="1"/>
</dbReference>
<dbReference type="Gene3D" id="1.20.1250.20">
    <property type="entry name" value="MFS general substrate transporter like domains"/>
    <property type="match status" value="1"/>
</dbReference>
<organism evidence="9 10">
    <name type="scientific">Actinophytocola gossypii</name>
    <dbReference type="NCBI Taxonomy" id="2812003"/>
    <lineage>
        <taxon>Bacteria</taxon>
        <taxon>Bacillati</taxon>
        <taxon>Actinomycetota</taxon>
        <taxon>Actinomycetes</taxon>
        <taxon>Pseudonocardiales</taxon>
        <taxon>Pseudonocardiaceae</taxon>
    </lineage>
</organism>
<feature type="transmembrane region" description="Helical" evidence="7">
    <location>
        <begin position="132"/>
        <end position="151"/>
    </location>
</feature>
<sequence length="472" mass="47463">MRAGFAVLGTVQVVLIAAITVITVSLPAIGRELGLGYADLALVSTAYGLAFGGLLLLGGRLADRWGHRRAFRAGVLGFAVASVAATVSPGLVVLLIARLAQGAAAALAAPAAMALLATLFPDSLRRERAMAAWGGLAAMGATAGNLLSGVVSTWASWRWAFVVPALLAAGAGLLASKLLPPGPPPSPAPLAVPGAALATVGLSAVTYALVSVAGSGSGTATWVAFGLGAVALLGFVSVERRGPAPLVPPGLLASPRRVVALVVILVTAAVMASTFFLLSLYFQQVRTFSPVLTSLAFLPFGVAQLVAWSQSGRVVLRLGPCSTVITGTAVTTVGFLLLAPLGDDTPYLGGVLAALLVLPVGITLAFSGAMSAATRDTEVGRAGVTAAVANTAMEVGPTVGLAVFATLAARRSTQLISEGAGRNTATAAGYQFAFLVAAGVTAAVTALAVATFARTRHRRARTGNPITEQEMR</sequence>
<evidence type="ECO:0000256" key="1">
    <source>
        <dbReference type="ARBA" id="ARBA00004651"/>
    </source>
</evidence>
<feature type="transmembrane region" description="Helical" evidence="7">
    <location>
        <begin position="258"/>
        <end position="282"/>
    </location>
</feature>
<feature type="transmembrane region" description="Helical" evidence="7">
    <location>
        <begin position="7"/>
        <end position="29"/>
    </location>
</feature>
<feature type="transmembrane region" description="Helical" evidence="7">
    <location>
        <begin position="382"/>
        <end position="409"/>
    </location>
</feature>
<keyword evidence="6 7" id="KW-0472">Membrane</keyword>
<keyword evidence="4 7" id="KW-0812">Transmembrane</keyword>
<dbReference type="InterPro" id="IPR036259">
    <property type="entry name" value="MFS_trans_sf"/>
</dbReference>
<evidence type="ECO:0000313" key="9">
    <source>
        <dbReference type="EMBL" id="MCT2588027.1"/>
    </source>
</evidence>
<dbReference type="Pfam" id="PF07690">
    <property type="entry name" value="MFS_1"/>
    <property type="match status" value="1"/>
</dbReference>
<feature type="transmembrane region" description="Helical" evidence="7">
    <location>
        <begin position="35"/>
        <end position="58"/>
    </location>
</feature>
<reference evidence="9 10" key="1">
    <citation type="submission" date="2021-02" db="EMBL/GenBank/DDBJ databases">
        <title>Actinophytocola xerophila sp. nov., isolated from soil of cotton cropping field.</title>
        <authorList>
            <person name="Huang R."/>
            <person name="Chen X."/>
            <person name="Ge X."/>
            <person name="Liu W."/>
        </authorList>
    </citation>
    <scope>NUCLEOTIDE SEQUENCE [LARGE SCALE GENOMIC DNA]</scope>
    <source>
        <strain evidence="9 10">S1-96</strain>
    </source>
</reference>
<feature type="transmembrane region" description="Helical" evidence="7">
    <location>
        <begin position="347"/>
        <end position="370"/>
    </location>
</feature>
<dbReference type="PANTHER" id="PTHR42718:SF46">
    <property type="entry name" value="BLR6921 PROTEIN"/>
    <property type="match status" value="1"/>
</dbReference>
<feature type="transmembrane region" description="Helical" evidence="7">
    <location>
        <begin position="70"/>
        <end position="97"/>
    </location>
</feature>
<dbReference type="PANTHER" id="PTHR42718">
    <property type="entry name" value="MAJOR FACILITATOR SUPERFAMILY MULTIDRUG TRANSPORTER MFSC"/>
    <property type="match status" value="1"/>
</dbReference>
<keyword evidence="5 7" id="KW-1133">Transmembrane helix</keyword>
<feature type="transmembrane region" description="Helical" evidence="7">
    <location>
        <begin position="191"/>
        <end position="213"/>
    </location>
</feature>
<dbReference type="RefSeq" id="WP_260195957.1">
    <property type="nucleotide sequence ID" value="NZ_JAFFZE010000031.1"/>
</dbReference>
<feature type="transmembrane region" description="Helical" evidence="7">
    <location>
        <begin position="103"/>
        <end position="120"/>
    </location>
</feature>
<dbReference type="EMBL" id="JAFFZE010000031">
    <property type="protein sequence ID" value="MCT2588027.1"/>
    <property type="molecule type" value="Genomic_DNA"/>
</dbReference>
<evidence type="ECO:0000256" key="4">
    <source>
        <dbReference type="ARBA" id="ARBA00022692"/>
    </source>
</evidence>
<evidence type="ECO:0000256" key="5">
    <source>
        <dbReference type="ARBA" id="ARBA00022989"/>
    </source>
</evidence>
<dbReference type="Proteomes" id="UP001156441">
    <property type="component" value="Unassembled WGS sequence"/>
</dbReference>
<dbReference type="Gene3D" id="1.20.1720.10">
    <property type="entry name" value="Multidrug resistance protein D"/>
    <property type="match status" value="1"/>
</dbReference>
<evidence type="ECO:0000313" key="10">
    <source>
        <dbReference type="Proteomes" id="UP001156441"/>
    </source>
</evidence>
<keyword evidence="2" id="KW-0813">Transport</keyword>
<feature type="transmembrane region" description="Helical" evidence="7">
    <location>
        <begin position="219"/>
        <end position="238"/>
    </location>
</feature>